<dbReference type="GO" id="GO:0000977">
    <property type="term" value="F:RNA polymerase II transcription regulatory region sequence-specific DNA binding"/>
    <property type="evidence" value="ECO:0007669"/>
    <property type="project" value="InterPro"/>
</dbReference>
<dbReference type="GO" id="GO:0005634">
    <property type="term" value="C:nucleus"/>
    <property type="evidence" value="ECO:0007669"/>
    <property type="project" value="UniProtKB-SubCell"/>
</dbReference>
<dbReference type="Gene3D" id="3.40.1810.10">
    <property type="entry name" value="Transcription factor, MADS-box"/>
    <property type="match status" value="1"/>
</dbReference>
<keyword evidence="4" id="KW-0804">Transcription</keyword>
<dbReference type="PANTHER" id="PTHR48019">
    <property type="entry name" value="SERUM RESPONSE FACTOR HOMOLOG"/>
    <property type="match status" value="1"/>
</dbReference>
<keyword evidence="6" id="KW-0175">Coiled coil</keyword>
<accession>Q5KTX4</accession>
<feature type="compositionally biased region" description="Low complexity" evidence="7">
    <location>
        <begin position="111"/>
        <end position="125"/>
    </location>
</feature>
<dbReference type="InterPro" id="IPR033896">
    <property type="entry name" value="MEF2-like_N"/>
</dbReference>
<evidence type="ECO:0000256" key="6">
    <source>
        <dbReference type="SAM" id="Coils"/>
    </source>
</evidence>
<feature type="region of interest" description="Disordered" evidence="7">
    <location>
        <begin position="76"/>
        <end position="132"/>
    </location>
</feature>
<dbReference type="InterPro" id="IPR002487">
    <property type="entry name" value="TF_Kbox"/>
</dbReference>
<feature type="domain" description="K-box" evidence="9">
    <location>
        <begin position="139"/>
        <end position="221"/>
    </location>
</feature>
<dbReference type="AlphaFoldDB" id="Q5KTX4"/>
<dbReference type="InterPro" id="IPR050142">
    <property type="entry name" value="MADS-box/MEF2_TF"/>
</dbReference>
<keyword evidence="2" id="KW-0805">Transcription regulation</keyword>
<feature type="domain" description="MADS-box" evidence="8">
    <location>
        <begin position="1"/>
        <end position="61"/>
    </location>
</feature>
<evidence type="ECO:0000256" key="1">
    <source>
        <dbReference type="ARBA" id="ARBA00004123"/>
    </source>
</evidence>
<keyword evidence="5" id="KW-0539">Nucleus</keyword>
<dbReference type="GO" id="GO:0003700">
    <property type="term" value="F:DNA-binding transcription factor activity"/>
    <property type="evidence" value="ECO:0007669"/>
    <property type="project" value="InterPro"/>
</dbReference>
<gene>
    <name evidence="10" type="primary">CpMADS1</name>
</gene>
<name>Q5KTX4_9VIRI</name>
<evidence type="ECO:0000259" key="8">
    <source>
        <dbReference type="PROSITE" id="PS50066"/>
    </source>
</evidence>
<sequence>MGRGKIEIRKIDNATTRQVTFSKRRNGLLKKAYELAVLCDVEIGVIIFSATGKLFQYASTNMDSIVERYRRLALETGKDPRPPWQQQNPPQSTGLGAQHGQHNKHGKEKPGQLQARTQQQRQQEQQEGEAKDTLHGVLTLKKAAEPQPLDLELSRLQAEQSRALVPLDTSAESFEGLGLEEMRQLEKQLEASLSRLRERKEELFNRTISELKSRLEGRSKA</sequence>
<dbReference type="GO" id="GO:0046983">
    <property type="term" value="F:protein dimerization activity"/>
    <property type="evidence" value="ECO:0007669"/>
    <property type="project" value="InterPro"/>
</dbReference>
<dbReference type="PRINTS" id="PR00404">
    <property type="entry name" value="MADSDOMAIN"/>
</dbReference>
<proteinExistence type="evidence at transcript level"/>
<evidence type="ECO:0000256" key="7">
    <source>
        <dbReference type="SAM" id="MobiDB-lite"/>
    </source>
</evidence>
<dbReference type="Pfam" id="PF00319">
    <property type="entry name" value="SRF-TF"/>
    <property type="match status" value="1"/>
</dbReference>
<keyword evidence="3" id="KW-0238">DNA-binding</keyword>
<dbReference type="InterPro" id="IPR002100">
    <property type="entry name" value="TF_MADSbox"/>
</dbReference>
<feature type="non-terminal residue" evidence="10">
    <location>
        <position position="221"/>
    </location>
</feature>
<dbReference type="PROSITE" id="PS51297">
    <property type="entry name" value="K_BOX"/>
    <property type="match status" value="1"/>
</dbReference>
<dbReference type="InterPro" id="IPR036879">
    <property type="entry name" value="TF_MADSbox_sf"/>
</dbReference>
<evidence type="ECO:0000256" key="5">
    <source>
        <dbReference type="ARBA" id="ARBA00023242"/>
    </source>
</evidence>
<dbReference type="PROSITE" id="PS50066">
    <property type="entry name" value="MADS_BOX_2"/>
    <property type="match status" value="1"/>
</dbReference>
<evidence type="ECO:0000313" key="10">
    <source>
        <dbReference type="EMBL" id="BAD88439.1"/>
    </source>
</evidence>
<comment type="subcellular location">
    <subcellularLocation>
        <location evidence="1">Nucleus</location>
    </subcellularLocation>
</comment>
<evidence type="ECO:0000256" key="3">
    <source>
        <dbReference type="ARBA" id="ARBA00023125"/>
    </source>
</evidence>
<evidence type="ECO:0000256" key="2">
    <source>
        <dbReference type="ARBA" id="ARBA00023015"/>
    </source>
</evidence>
<evidence type="ECO:0000259" key="9">
    <source>
        <dbReference type="PROSITE" id="PS51297"/>
    </source>
</evidence>
<feature type="coiled-coil region" evidence="6">
    <location>
        <begin position="179"/>
        <end position="206"/>
    </location>
</feature>
<dbReference type="Pfam" id="PF01486">
    <property type="entry name" value="K-box"/>
    <property type="match status" value="1"/>
</dbReference>
<evidence type="ECO:0000256" key="4">
    <source>
        <dbReference type="ARBA" id="ARBA00023163"/>
    </source>
</evidence>
<reference evidence="10" key="1">
    <citation type="journal article" date="2005" name="Proc. Natl. Acad. Sci. U.S.A.">
        <title>Characterization of MADS-box genes in charophycean green algae and its implication for the evolution of MADS-box genes.</title>
        <authorList>
            <person name="Tanabe Y."/>
            <person name="Hasebe M."/>
            <person name="Sekimoto H."/>
            <person name="Nishiyama T."/>
            <person name="Kitani M."/>
            <person name="Henschel K."/>
            <person name="Munster T."/>
            <person name="Theissen G."/>
            <person name="Nozaki H."/>
            <person name="Ito M."/>
        </authorList>
    </citation>
    <scope>NUCLEOTIDE SEQUENCE</scope>
</reference>
<dbReference type="PROSITE" id="PS00350">
    <property type="entry name" value="MADS_BOX_1"/>
    <property type="match status" value="1"/>
</dbReference>
<dbReference type="EMBL" id="AB091476">
    <property type="protein sequence ID" value="BAD88439.1"/>
    <property type="molecule type" value="mRNA"/>
</dbReference>
<dbReference type="SUPFAM" id="SSF55455">
    <property type="entry name" value="SRF-like"/>
    <property type="match status" value="1"/>
</dbReference>
<protein>
    <submittedName>
        <fullName evidence="10">MADS-box protein CpMADS1</fullName>
    </submittedName>
</protein>
<dbReference type="SMART" id="SM00432">
    <property type="entry name" value="MADS"/>
    <property type="match status" value="1"/>
</dbReference>
<organism evidence="10">
    <name type="scientific">Closterium peracerosum-strigosum-littorale complex</name>
    <dbReference type="NCBI Taxonomy" id="34146"/>
    <lineage>
        <taxon>Eukaryota</taxon>
        <taxon>Viridiplantae</taxon>
        <taxon>Streptophyta</taxon>
        <taxon>Zygnematophyceae</taxon>
        <taxon>Zygnematophycidae</taxon>
        <taxon>Desmidiales</taxon>
        <taxon>Closteriaceae</taxon>
        <taxon>Closterium</taxon>
    </lineage>
</organism>
<dbReference type="GO" id="GO:0045944">
    <property type="term" value="P:positive regulation of transcription by RNA polymerase II"/>
    <property type="evidence" value="ECO:0007669"/>
    <property type="project" value="InterPro"/>
</dbReference>
<dbReference type="CDD" id="cd00265">
    <property type="entry name" value="MADS_MEF2_like"/>
    <property type="match status" value="1"/>
</dbReference>